<dbReference type="Pfam" id="PF12911">
    <property type="entry name" value="OppC_N"/>
    <property type="match status" value="1"/>
</dbReference>
<keyword evidence="4 7" id="KW-0812">Transmembrane</keyword>
<dbReference type="RefSeq" id="WP_058052810.1">
    <property type="nucleotide sequence ID" value="NZ_CAWOOK010000032.1"/>
</dbReference>
<dbReference type="Proteomes" id="UP000595101">
    <property type="component" value="Chromosome"/>
</dbReference>
<evidence type="ECO:0000256" key="5">
    <source>
        <dbReference type="ARBA" id="ARBA00022989"/>
    </source>
</evidence>
<keyword evidence="6 7" id="KW-0472">Membrane</keyword>
<evidence type="ECO:0000313" key="12">
    <source>
        <dbReference type="Proteomes" id="UP001302667"/>
    </source>
</evidence>
<dbReference type="PROSITE" id="PS50928">
    <property type="entry name" value="ABC_TM1"/>
    <property type="match status" value="1"/>
</dbReference>
<evidence type="ECO:0000256" key="1">
    <source>
        <dbReference type="ARBA" id="ARBA00004651"/>
    </source>
</evidence>
<keyword evidence="5 7" id="KW-1133">Transmembrane helix</keyword>
<comment type="similarity">
    <text evidence="7">Belongs to the binding-protein-dependent transport system permease family.</text>
</comment>
<dbReference type="EMBL" id="CP065745">
    <property type="protein sequence ID" value="QPR56728.1"/>
    <property type="molecule type" value="Genomic_DNA"/>
</dbReference>
<dbReference type="InterPro" id="IPR025966">
    <property type="entry name" value="OppC_N"/>
</dbReference>
<feature type="transmembrane region" description="Helical" evidence="7">
    <location>
        <begin position="16"/>
        <end position="37"/>
    </location>
</feature>
<dbReference type="PANTHER" id="PTHR43386">
    <property type="entry name" value="OLIGOPEPTIDE TRANSPORT SYSTEM PERMEASE PROTEIN APPC"/>
    <property type="match status" value="1"/>
</dbReference>
<dbReference type="GeneID" id="60785979"/>
<feature type="domain" description="ABC transmembrane type-1" evidence="8">
    <location>
        <begin position="75"/>
        <end position="267"/>
    </location>
</feature>
<evidence type="ECO:0000256" key="6">
    <source>
        <dbReference type="ARBA" id="ARBA00023136"/>
    </source>
</evidence>
<dbReference type="InterPro" id="IPR035906">
    <property type="entry name" value="MetI-like_sf"/>
</dbReference>
<feature type="transmembrane region" description="Helical" evidence="7">
    <location>
        <begin position="189"/>
        <end position="210"/>
    </location>
</feature>
<dbReference type="InterPro" id="IPR000515">
    <property type="entry name" value="MetI-like"/>
</dbReference>
<evidence type="ECO:0000313" key="11">
    <source>
        <dbReference type="Proteomes" id="UP000595101"/>
    </source>
</evidence>
<evidence type="ECO:0000313" key="9">
    <source>
        <dbReference type="EMBL" id="QPR56728.1"/>
    </source>
</evidence>
<sequence length="306" mass="32600">MQMPTILKILLGNRKAACGLAIVVAFVLMAIFAPILASNEPTKRVARPHQPPSTEFVMGSTRMGHDIWSQFTNGARISLLVGFSAGLLVCTLAVAIGITAGYFGGLIDECLTFLMNVVLVIPNLPLLLVLASFIGEASPTVIAVIIGLTSWAYGARVIRAQTLALREKEFVIAAEVLGEPAWRIILVEILPNLISIIGVSFIGSIIYAIVTEATLEFLGLGDPTVVSWGIMLYNAQTSSAILIGAWWEVLAPCFAIATLGAGLALLNFAIDEIANPQLRSHKGLNRWKKLATPVATPLSAAQEKTA</sequence>
<evidence type="ECO:0000313" key="10">
    <source>
        <dbReference type="EMBL" id="WOE67675.1"/>
    </source>
</evidence>
<evidence type="ECO:0000259" key="8">
    <source>
        <dbReference type="PROSITE" id="PS50928"/>
    </source>
</evidence>
<feature type="transmembrane region" description="Helical" evidence="7">
    <location>
        <begin position="77"/>
        <end position="103"/>
    </location>
</feature>
<reference evidence="10 12" key="2">
    <citation type="submission" date="2023-10" db="EMBL/GenBank/DDBJ databases">
        <title>Genome analysis of psychrotrophic aerobic bacterium Aeromonas allosaccharophila BIM B-1809 isolated from infected fish.</title>
        <authorList>
            <person name="Leanovich S.I."/>
            <person name="Sidarenka A.V."/>
            <person name="Akhremchuk A.E."/>
            <person name="Sikolenko M.A."/>
            <person name="Valentovich L.N."/>
        </authorList>
    </citation>
    <scope>NUCLEOTIDE SEQUENCE [LARGE SCALE GENOMIC DNA]</scope>
    <source>
        <strain evidence="10 12">BIM B-1809</strain>
    </source>
</reference>
<accession>A0A0T6UKF7</accession>
<dbReference type="Pfam" id="PF00528">
    <property type="entry name" value="BPD_transp_1"/>
    <property type="match status" value="1"/>
</dbReference>
<dbReference type="CDD" id="cd06261">
    <property type="entry name" value="TM_PBP2"/>
    <property type="match status" value="1"/>
</dbReference>
<dbReference type="Gene3D" id="1.10.3720.10">
    <property type="entry name" value="MetI-like"/>
    <property type="match status" value="1"/>
</dbReference>
<dbReference type="PANTHER" id="PTHR43386:SF1">
    <property type="entry name" value="D,D-DIPEPTIDE TRANSPORT SYSTEM PERMEASE PROTEIN DDPC-RELATED"/>
    <property type="match status" value="1"/>
</dbReference>
<organism evidence="9 11">
    <name type="scientific">Aeromonas allosaccharophila</name>
    <dbReference type="NCBI Taxonomy" id="656"/>
    <lineage>
        <taxon>Bacteria</taxon>
        <taxon>Pseudomonadati</taxon>
        <taxon>Pseudomonadota</taxon>
        <taxon>Gammaproteobacteria</taxon>
        <taxon>Aeromonadales</taxon>
        <taxon>Aeromonadaceae</taxon>
        <taxon>Aeromonas</taxon>
    </lineage>
</organism>
<comment type="subcellular location">
    <subcellularLocation>
        <location evidence="1 7">Cell membrane</location>
        <topology evidence="1 7">Multi-pass membrane protein</topology>
    </subcellularLocation>
</comment>
<feature type="transmembrane region" description="Helical" evidence="7">
    <location>
        <begin position="110"/>
        <end position="134"/>
    </location>
</feature>
<evidence type="ECO:0000256" key="4">
    <source>
        <dbReference type="ARBA" id="ARBA00022692"/>
    </source>
</evidence>
<dbReference type="KEGG" id="aall:I6G90_10195"/>
<proteinExistence type="inferred from homology"/>
<dbReference type="EMBL" id="CP136584">
    <property type="protein sequence ID" value="WOE67675.1"/>
    <property type="molecule type" value="Genomic_DNA"/>
</dbReference>
<dbReference type="GO" id="GO:0005886">
    <property type="term" value="C:plasma membrane"/>
    <property type="evidence" value="ECO:0007669"/>
    <property type="project" value="UniProtKB-SubCell"/>
</dbReference>
<evidence type="ECO:0000256" key="2">
    <source>
        <dbReference type="ARBA" id="ARBA00022448"/>
    </source>
</evidence>
<gene>
    <name evidence="9" type="ORF">I6G90_10195</name>
    <name evidence="10" type="ORF">RY972_06320</name>
</gene>
<dbReference type="GO" id="GO:0071916">
    <property type="term" value="F:dipeptide transmembrane transporter activity"/>
    <property type="evidence" value="ECO:0007669"/>
    <property type="project" value="TreeGrafter"/>
</dbReference>
<evidence type="ECO:0000256" key="3">
    <source>
        <dbReference type="ARBA" id="ARBA00022475"/>
    </source>
</evidence>
<name>A0A0T6UKF7_9GAMM</name>
<protein>
    <submittedName>
        <fullName evidence="9">ABC transporter permease</fullName>
    </submittedName>
</protein>
<feature type="transmembrane region" description="Helical" evidence="7">
    <location>
        <begin position="140"/>
        <end position="158"/>
    </location>
</feature>
<keyword evidence="12" id="KW-1185">Reference proteome</keyword>
<dbReference type="Proteomes" id="UP001302667">
    <property type="component" value="Chromosome"/>
</dbReference>
<feature type="transmembrane region" description="Helical" evidence="7">
    <location>
        <begin position="249"/>
        <end position="270"/>
    </location>
</feature>
<dbReference type="AlphaFoldDB" id="A0A0T6UKF7"/>
<evidence type="ECO:0000256" key="7">
    <source>
        <dbReference type="RuleBase" id="RU363032"/>
    </source>
</evidence>
<keyword evidence="2 7" id="KW-0813">Transport</keyword>
<keyword evidence="3" id="KW-1003">Cell membrane</keyword>
<dbReference type="InterPro" id="IPR050366">
    <property type="entry name" value="BP-dependent_transpt_permease"/>
</dbReference>
<reference evidence="9 11" key="1">
    <citation type="submission" date="2020-12" db="EMBL/GenBank/DDBJ databases">
        <title>FDA dAtabase for Regulatory Grade micrObial Sequences (FDA-ARGOS): Supporting development and validation of Infectious Disease Dx tests.</title>
        <authorList>
            <person name="Sproer C."/>
            <person name="Gronow S."/>
            <person name="Severitt S."/>
            <person name="Schroder I."/>
            <person name="Tallon L."/>
            <person name="Sadzewicz L."/>
            <person name="Zhao X."/>
            <person name="Boylan J."/>
            <person name="Ott S."/>
            <person name="Bowen H."/>
            <person name="Vavikolanu K."/>
            <person name="Mehta A."/>
            <person name="Aluvathingal J."/>
            <person name="Nadendla S."/>
            <person name="Lowell S."/>
            <person name="Myers T."/>
            <person name="Yan Y."/>
            <person name="Sichtig H."/>
        </authorList>
    </citation>
    <scope>NUCLEOTIDE SEQUENCE [LARGE SCALE GENOMIC DNA]</scope>
    <source>
        <strain evidence="9 11">FDAARGOS_933</strain>
    </source>
</reference>
<dbReference type="SUPFAM" id="SSF161098">
    <property type="entry name" value="MetI-like"/>
    <property type="match status" value="1"/>
</dbReference>